<dbReference type="InterPro" id="IPR003497">
    <property type="entry name" value="BRO_N_domain"/>
</dbReference>
<gene>
    <name evidence="2" type="ORF">KAM435_20110</name>
    <name evidence="3" type="ORF">KAM436_23670</name>
</gene>
<dbReference type="Pfam" id="PF02498">
    <property type="entry name" value="Bro-N"/>
    <property type="match status" value="1"/>
</dbReference>
<sequence>MGIELDVLVGHPEHDLLFVATQVARAAGLKHPSMSVQSFHNNNTGTKVRLGEVADLKDFFRGSLTLPNGTWLFDEPRVYGMLMRGNAPASEPFRKWVTEEVLPSIRKTGKYNAEDSQNPIAMAIMYELKSLRGEIASLRQELQAKTFSLEAPVAVEVSPYEGQRVARQ</sequence>
<evidence type="ECO:0000313" key="3">
    <source>
        <dbReference type="EMBL" id="GIZ93399.1"/>
    </source>
</evidence>
<dbReference type="Proteomes" id="UP000887212">
    <property type="component" value="Unassembled WGS sequence"/>
</dbReference>
<organism evidence="2 4">
    <name type="scientific">Aquipseudomonas alcaligenes</name>
    <name type="common">Pseudomonas alcaligenes</name>
    <dbReference type="NCBI Taxonomy" id="43263"/>
    <lineage>
        <taxon>Bacteria</taxon>
        <taxon>Pseudomonadati</taxon>
        <taxon>Pseudomonadota</taxon>
        <taxon>Gammaproteobacteria</taxon>
        <taxon>Pseudomonadales</taxon>
        <taxon>Pseudomonadaceae</taxon>
        <taxon>Aquipseudomonas</taxon>
    </lineage>
</organism>
<dbReference type="AlphaFoldDB" id="A0AA37CG14"/>
<protein>
    <recommendedName>
        <fullName evidence="1">Bro-N domain-containing protein</fullName>
    </recommendedName>
</protein>
<accession>A0AA37CG14</accession>
<dbReference type="Proteomes" id="UP000887228">
    <property type="component" value="Unassembled WGS sequence"/>
</dbReference>
<dbReference type="PROSITE" id="PS51750">
    <property type="entry name" value="BRO_N"/>
    <property type="match status" value="1"/>
</dbReference>
<comment type="caution">
    <text evidence="2">The sequence shown here is derived from an EMBL/GenBank/DDBJ whole genome shotgun (WGS) entry which is preliminary data.</text>
</comment>
<evidence type="ECO:0000313" key="4">
    <source>
        <dbReference type="Proteomes" id="UP000887212"/>
    </source>
</evidence>
<evidence type="ECO:0000313" key="5">
    <source>
        <dbReference type="Proteomes" id="UP000887228"/>
    </source>
</evidence>
<proteinExistence type="predicted"/>
<feature type="domain" description="Bro-N" evidence="1">
    <location>
        <begin position="1"/>
        <end position="109"/>
    </location>
</feature>
<dbReference type="SMART" id="SM01040">
    <property type="entry name" value="Bro-N"/>
    <property type="match status" value="1"/>
</dbReference>
<name>A0AA37CG14_AQUAC</name>
<dbReference type="EMBL" id="BPMS01000006">
    <property type="protein sequence ID" value="GIZ88684.1"/>
    <property type="molecule type" value="Genomic_DNA"/>
</dbReference>
<reference evidence="2 5" key="1">
    <citation type="submission" date="2021-07" db="EMBL/GenBank/DDBJ databases">
        <title>Whole genome sequencing of carbapenem-resistant Pseudomonas spp. isolated in Japan.</title>
        <authorList>
            <person name="Suzuki M."/>
            <person name="Maehana S."/>
            <person name="Kitasato H."/>
        </authorList>
    </citation>
    <scope>NUCLEOTIDE SEQUENCE</scope>
    <source>
        <strain evidence="2">KAM435</strain>
        <strain evidence="3 5">KAM436</strain>
    </source>
</reference>
<dbReference type="EMBL" id="BPMT01000008">
    <property type="protein sequence ID" value="GIZ93399.1"/>
    <property type="molecule type" value="Genomic_DNA"/>
</dbReference>
<evidence type="ECO:0000313" key="2">
    <source>
        <dbReference type="EMBL" id="GIZ88684.1"/>
    </source>
</evidence>
<evidence type="ECO:0000259" key="1">
    <source>
        <dbReference type="PROSITE" id="PS51750"/>
    </source>
</evidence>